<gene>
    <name evidence="1" type="ORF">HMPREF3208_00214</name>
</gene>
<evidence type="ECO:0000313" key="2">
    <source>
        <dbReference type="Proteomes" id="UP000070687"/>
    </source>
</evidence>
<accession>A0A133P2E0</accession>
<proteinExistence type="predicted"/>
<evidence type="ECO:0000313" key="1">
    <source>
        <dbReference type="EMBL" id="KXA22662.1"/>
    </source>
</evidence>
<sequence length="44" mass="5325">MHTFTYIFTKLSRIKMAKFAVHSIPTRRKLKNGVMEECWYFSNI</sequence>
<dbReference type="Proteomes" id="UP000070687">
    <property type="component" value="Unassembled WGS sequence"/>
</dbReference>
<protein>
    <submittedName>
        <fullName evidence="1">Uncharacterized protein</fullName>
    </submittedName>
</protein>
<reference evidence="1 2" key="1">
    <citation type="submission" date="2016-01" db="EMBL/GenBank/DDBJ databases">
        <authorList>
            <person name="Oliw E.H."/>
        </authorList>
    </citation>
    <scope>NUCLEOTIDE SEQUENCE [LARGE SCALE GENOMIC DNA]</scope>
    <source>
        <strain evidence="1 2">PSS_7772B</strain>
    </source>
</reference>
<dbReference type="EMBL" id="LRQB01000006">
    <property type="protein sequence ID" value="KXA22662.1"/>
    <property type="molecule type" value="Genomic_DNA"/>
</dbReference>
<comment type="caution">
    <text evidence="1">The sequence shown here is derived from an EMBL/GenBank/DDBJ whole genome shotgun (WGS) entry which is preliminary data.</text>
</comment>
<organism evidence="1 2">
    <name type="scientific">Gardnerella vaginalis</name>
    <dbReference type="NCBI Taxonomy" id="2702"/>
    <lineage>
        <taxon>Bacteria</taxon>
        <taxon>Bacillati</taxon>
        <taxon>Actinomycetota</taxon>
        <taxon>Actinomycetes</taxon>
        <taxon>Bifidobacteriales</taxon>
        <taxon>Bifidobacteriaceae</taxon>
        <taxon>Gardnerella</taxon>
    </lineage>
</organism>
<dbReference type="PATRIC" id="fig|2702.100.peg.199"/>
<dbReference type="AlphaFoldDB" id="A0A133P2E0"/>
<name>A0A133P2E0_GARVA</name>